<organism evidence="2 3">
    <name type="scientific">Clostridium paridis</name>
    <dbReference type="NCBI Taxonomy" id="2803863"/>
    <lineage>
        <taxon>Bacteria</taxon>
        <taxon>Bacillati</taxon>
        <taxon>Bacillota</taxon>
        <taxon>Clostridia</taxon>
        <taxon>Eubacteriales</taxon>
        <taxon>Clostridiaceae</taxon>
        <taxon>Clostridium</taxon>
    </lineage>
</organism>
<dbReference type="SUPFAM" id="SSF52540">
    <property type="entry name" value="P-loop containing nucleoside triphosphate hydrolases"/>
    <property type="match status" value="1"/>
</dbReference>
<dbReference type="EMBL" id="JAESWA010000023">
    <property type="protein sequence ID" value="MBL4932746.1"/>
    <property type="molecule type" value="Genomic_DNA"/>
</dbReference>
<proteinExistence type="predicted"/>
<dbReference type="InterPro" id="IPR027417">
    <property type="entry name" value="P-loop_NTPase"/>
</dbReference>
<feature type="coiled-coil region" evidence="1">
    <location>
        <begin position="303"/>
        <end position="359"/>
    </location>
</feature>
<sequence length="719" mass="85092">MRGESYIEINIKNCNNIKEGLIKIEQDKLNIKYAMNGTGKSTLSKAIRIKSEQRNLDELTPFSKEGVPFVKLSREINKVLMFDDEFVNNIVFNENEVIKNSFDVFIKTEDYDIRRKQLNDMLRDLKMQVVENDKIEEMINVFFEVSKKIVQNNDGRLKSNPFLKAITRKENLHNIPQRLEKYKIFIQNDNYNIEWIDWKNRGFNFDERHICPFCSEKLQNDYNEEKEVFTKSYDKNNTRHIKDMLNYFKDMEKYINKDKYEVLESSLRTVEDDASLKLELETFIKELNYIKNKIIEIREFDSYKIKNEEISKLDEKVKKFEINKSILNIFNSEYSLEIVDSINEKVKNLIEKITILKSDVGKLNGYIQAVIKNSKQDIDAFLESAGINYEIVILVKDEGDATTILKYKGKDNISYEVENIKKHLSWGEKNAFALILFMYYSLRQEAELIILDDPISSFDSNKKYAIINRLFKKTNGNNNLSLYNKTVLMLTHDFEPVIDFIINHKPTGGFVSASYLKNNLGMLYETEIIDNSDIQPVMSMLINNARNRELNYVHRVISFRKYIEYMNFGDTQSSAYDILSSLIHGKKIPDRKIGIDQYKSFTEDELSNGLSYIYKFIEDFDYESILKTDYSQKMLVHHYTTEENNYLKLQIFRQYLEISDIRDKINDDVVLKFVDNVYHIENDYTYCLNFMKYDIVPTYIIKRIDDFMELEVVKVSKES</sequence>
<protein>
    <submittedName>
        <fullName evidence="2">AAA family ATPase</fullName>
    </submittedName>
</protein>
<name>A0A937FJ91_9CLOT</name>
<accession>A0A937FJ91</accession>
<evidence type="ECO:0000256" key="1">
    <source>
        <dbReference type="SAM" id="Coils"/>
    </source>
</evidence>
<keyword evidence="3" id="KW-1185">Reference proteome</keyword>
<evidence type="ECO:0000313" key="3">
    <source>
        <dbReference type="Proteomes" id="UP000623681"/>
    </source>
</evidence>
<dbReference type="RefSeq" id="WP_202768136.1">
    <property type="nucleotide sequence ID" value="NZ_JAESWA010000023.1"/>
</dbReference>
<dbReference type="Gene3D" id="1.10.238.10">
    <property type="entry name" value="EF-hand"/>
    <property type="match status" value="1"/>
</dbReference>
<keyword evidence="1" id="KW-0175">Coiled coil</keyword>
<comment type="caution">
    <text evidence="2">The sequence shown here is derived from an EMBL/GenBank/DDBJ whole genome shotgun (WGS) entry which is preliminary data.</text>
</comment>
<dbReference type="AlphaFoldDB" id="A0A937FJ91"/>
<reference evidence="2" key="1">
    <citation type="submission" date="2021-01" db="EMBL/GenBank/DDBJ databases">
        <title>Genome public.</title>
        <authorList>
            <person name="Liu C."/>
            <person name="Sun Q."/>
        </authorList>
    </citation>
    <scope>NUCLEOTIDE SEQUENCE</scope>
    <source>
        <strain evidence="2">YIM B02565</strain>
    </source>
</reference>
<dbReference type="Gene3D" id="3.40.50.300">
    <property type="entry name" value="P-loop containing nucleotide triphosphate hydrolases"/>
    <property type="match status" value="1"/>
</dbReference>
<gene>
    <name evidence="2" type="ORF">JK634_13110</name>
</gene>
<dbReference type="Proteomes" id="UP000623681">
    <property type="component" value="Unassembled WGS sequence"/>
</dbReference>
<evidence type="ECO:0000313" key="2">
    <source>
        <dbReference type="EMBL" id="MBL4932746.1"/>
    </source>
</evidence>